<dbReference type="NCBIfam" id="TIGR01814">
    <property type="entry name" value="kynureninase"/>
    <property type="match status" value="1"/>
</dbReference>
<keyword evidence="8" id="KW-1185">Reference proteome</keyword>
<name>A0ABS9R0M8_9GAMM</name>
<dbReference type="Gene3D" id="3.40.640.10">
    <property type="entry name" value="Type I PLP-dependent aspartate aminotransferase-like (Major domain)"/>
    <property type="match status" value="1"/>
</dbReference>
<protein>
    <recommendedName>
        <fullName evidence="4 5">Kynureninase</fullName>
        <ecNumber evidence="4 5">3.7.1.3</ecNumber>
    </recommendedName>
    <alternativeName>
        <fullName evidence="4">L-kynurenine hydrolase</fullName>
    </alternativeName>
</protein>
<feature type="binding site" evidence="4">
    <location>
        <position position="279"/>
    </location>
    <ligand>
        <name>pyridoxal 5'-phosphate</name>
        <dbReference type="ChEBI" id="CHEBI:597326"/>
    </ligand>
</feature>
<feature type="binding site" evidence="4">
    <location>
        <position position="169"/>
    </location>
    <ligand>
        <name>pyridoxal 5'-phosphate</name>
        <dbReference type="ChEBI" id="CHEBI:597326"/>
    </ligand>
</feature>
<dbReference type="EC" id="3.7.1.3" evidence="4 5"/>
<proteinExistence type="inferred from homology"/>
<evidence type="ECO:0000256" key="1">
    <source>
        <dbReference type="ARBA" id="ARBA00022642"/>
    </source>
</evidence>
<feature type="binding site" evidence="4">
    <location>
        <position position="99"/>
    </location>
    <ligand>
        <name>pyridoxal 5'-phosphate</name>
        <dbReference type="ChEBI" id="CHEBI:597326"/>
    </ligand>
</feature>
<comment type="catalytic activity">
    <reaction evidence="6">
        <text>3-hydroxy-L-kynurenine + H2O = 3-hydroxyanthranilate + L-alanine + H(+)</text>
        <dbReference type="Rhea" id="RHEA:25143"/>
        <dbReference type="ChEBI" id="CHEBI:15377"/>
        <dbReference type="ChEBI" id="CHEBI:15378"/>
        <dbReference type="ChEBI" id="CHEBI:36559"/>
        <dbReference type="ChEBI" id="CHEBI:57972"/>
        <dbReference type="ChEBI" id="CHEBI:58125"/>
        <dbReference type="EC" id="3.7.1.3"/>
    </reaction>
</comment>
<dbReference type="Gene3D" id="3.90.1150.10">
    <property type="entry name" value="Aspartate Aminotransferase, domain 1"/>
    <property type="match status" value="1"/>
</dbReference>
<dbReference type="Proteomes" id="UP000829384">
    <property type="component" value="Unassembled WGS sequence"/>
</dbReference>
<dbReference type="HAMAP" id="MF_01970">
    <property type="entry name" value="Kynureninase"/>
    <property type="match status" value="1"/>
</dbReference>
<comment type="pathway">
    <text evidence="4 6">Cofactor biosynthesis; NAD(+) biosynthesis; quinolinate from L-kynurenine: step 2/3.</text>
</comment>
<evidence type="ECO:0000256" key="5">
    <source>
        <dbReference type="NCBIfam" id="TIGR01814"/>
    </source>
</evidence>
<dbReference type="SUPFAM" id="SSF53383">
    <property type="entry name" value="PLP-dependent transferases"/>
    <property type="match status" value="1"/>
</dbReference>
<comment type="function">
    <text evidence="4 6">Catalyzes the cleavage of L-kynurenine (L-Kyn) and L-3-hydroxykynurenine (L-3OHKyn) into anthranilic acid (AA) and 3-hydroxyanthranilic acid (3-OHAA), respectively.</text>
</comment>
<keyword evidence="2 4" id="KW-0378">Hydrolase</keyword>
<dbReference type="InterPro" id="IPR010111">
    <property type="entry name" value="Kynureninase"/>
</dbReference>
<feature type="binding site" evidence="4">
    <location>
        <begin position="127"/>
        <end position="130"/>
    </location>
    <ligand>
        <name>pyridoxal 5'-phosphate</name>
        <dbReference type="ChEBI" id="CHEBI:597326"/>
    </ligand>
</feature>
<comment type="similarity">
    <text evidence="4 6">Belongs to the kynureninase family.</text>
</comment>
<comment type="caution">
    <text evidence="7">The sequence shown here is derived from an EMBL/GenBank/DDBJ whole genome shotgun (WGS) entry which is preliminary data.</text>
</comment>
<reference evidence="7 8" key="1">
    <citation type="submission" date="2020-08" db="EMBL/GenBank/DDBJ databases">
        <title>Whole genome sequence of Shewanella sp strain PS-2.</title>
        <authorList>
            <person name="Das S.K."/>
        </authorList>
    </citation>
    <scope>NUCLEOTIDE SEQUENCE [LARGE SCALE GENOMIC DNA]</scope>
    <source>
        <strain evidence="7 8">PS-2</strain>
    </source>
</reference>
<comment type="subunit">
    <text evidence="4 6">Homodimer.</text>
</comment>
<comment type="cofactor">
    <cofactor evidence="4 6">
        <name>pyridoxal 5'-phosphate</name>
        <dbReference type="ChEBI" id="CHEBI:597326"/>
    </cofactor>
</comment>
<dbReference type="RefSeq" id="WP_240132063.1">
    <property type="nucleotide sequence ID" value="NZ_JACSDI010000016.1"/>
</dbReference>
<gene>
    <name evidence="4 7" type="primary">kynU</name>
    <name evidence="7" type="ORF">H9J30_16790</name>
</gene>
<dbReference type="InterPro" id="IPR015421">
    <property type="entry name" value="PyrdxlP-dep_Trfase_major"/>
</dbReference>
<dbReference type="PANTHER" id="PTHR14084:SF0">
    <property type="entry name" value="KYNURENINASE"/>
    <property type="match status" value="1"/>
</dbReference>
<feature type="modified residue" description="N6-(pyridoxal phosphate)lysine" evidence="4">
    <location>
        <position position="224"/>
    </location>
</feature>
<sequence>MEKLTREDCLRFDLDDPLAHFKNEFSLPEQMIYMSGNSLGAMPVRAIAKAHQTVAEEWGRGLVKSWNQHDWFHMTTRLGALIAPTIGADDDEVVMTDSTGINVFKVLSAALTLRPERCRILMEGSNFPTDNYTAQGLVKLLGADHEIVYAEGDEIAEKIDDSIAVVCLTQVHYKTGRVLNMHDLTAKAHAVGAVTIWDLCHSAGAMVVDLNGCNVDFAVGCTYKYYNGGPGSPAFIFAARRHHGKALQPLTGWYGHKSPFAFERDYTPAADIVQMLSGTQPILSMSVAEVGLEIMSRVNMAQIRAKSLRLGDVFIQLLQQECPDAGFELVSPSDDSRGSQIALSHPQGYAIVQALISCGVVGDFRAPNILRFGLTPLYLRYVDIWDAIAHIKDIMGTGRWQEPRFNQRHAVT</sequence>
<comment type="pathway">
    <text evidence="4 6">Amino-acid degradation; L-kynurenine degradation; L-alanine and anthranilate from L-kynurenine: step 1/1.</text>
</comment>
<feature type="binding site" evidence="4">
    <location>
        <position position="198"/>
    </location>
    <ligand>
        <name>pyridoxal 5'-phosphate</name>
        <dbReference type="ChEBI" id="CHEBI:597326"/>
    </ligand>
</feature>
<keyword evidence="1 4" id="KW-0662">Pyridine nucleotide biosynthesis</keyword>
<evidence type="ECO:0000256" key="6">
    <source>
        <dbReference type="PIRNR" id="PIRNR038800"/>
    </source>
</evidence>
<dbReference type="PANTHER" id="PTHR14084">
    <property type="entry name" value="KYNURENINASE"/>
    <property type="match status" value="1"/>
</dbReference>
<dbReference type="PIRSF" id="PIRSF038800">
    <property type="entry name" value="KYNU"/>
    <property type="match status" value="1"/>
</dbReference>
<feature type="binding site" evidence="4">
    <location>
        <position position="223"/>
    </location>
    <ligand>
        <name>pyridoxal 5'-phosphate</name>
        <dbReference type="ChEBI" id="CHEBI:597326"/>
    </ligand>
</feature>
<feature type="binding site" evidence="4">
    <location>
        <position position="201"/>
    </location>
    <ligand>
        <name>pyridoxal 5'-phosphate</name>
        <dbReference type="ChEBI" id="CHEBI:597326"/>
    </ligand>
</feature>
<evidence type="ECO:0000256" key="2">
    <source>
        <dbReference type="ARBA" id="ARBA00022801"/>
    </source>
</evidence>
<dbReference type="EMBL" id="JACSDI010000016">
    <property type="protein sequence ID" value="MCG9965565.1"/>
    <property type="molecule type" value="Genomic_DNA"/>
</dbReference>
<evidence type="ECO:0000313" key="8">
    <source>
        <dbReference type="Proteomes" id="UP000829384"/>
    </source>
</evidence>
<keyword evidence="3 4" id="KW-0663">Pyridoxal phosphate</keyword>
<dbReference type="InterPro" id="IPR015424">
    <property type="entry name" value="PyrdxlP-dep_Trfase"/>
</dbReference>
<comment type="caution">
    <text evidence="4">Lacks conserved residue(s) required for the propagation of feature annotation.</text>
</comment>
<dbReference type="GO" id="GO:0030429">
    <property type="term" value="F:kynureninase activity"/>
    <property type="evidence" value="ECO:0007669"/>
    <property type="project" value="UniProtKB-EC"/>
</dbReference>
<comment type="catalytic activity">
    <reaction evidence="4 6">
        <text>L-kynurenine + H2O = anthranilate + L-alanine + H(+)</text>
        <dbReference type="Rhea" id="RHEA:16813"/>
        <dbReference type="ChEBI" id="CHEBI:15377"/>
        <dbReference type="ChEBI" id="CHEBI:15378"/>
        <dbReference type="ChEBI" id="CHEBI:16567"/>
        <dbReference type="ChEBI" id="CHEBI:57959"/>
        <dbReference type="ChEBI" id="CHEBI:57972"/>
        <dbReference type="EC" id="3.7.1.3"/>
    </reaction>
</comment>
<accession>A0ABS9R0M8</accession>
<evidence type="ECO:0000313" key="7">
    <source>
        <dbReference type="EMBL" id="MCG9965565.1"/>
    </source>
</evidence>
<dbReference type="Pfam" id="PF22580">
    <property type="entry name" value="KYNU_C"/>
    <property type="match status" value="1"/>
</dbReference>
<evidence type="ECO:0000256" key="4">
    <source>
        <dbReference type="HAMAP-Rule" id="MF_01970"/>
    </source>
</evidence>
<feature type="binding site" evidence="4">
    <location>
        <position position="253"/>
    </location>
    <ligand>
        <name>pyridoxal 5'-phosphate</name>
        <dbReference type="ChEBI" id="CHEBI:597326"/>
    </ligand>
</feature>
<dbReference type="InterPro" id="IPR015422">
    <property type="entry name" value="PyrdxlP-dep_Trfase_small"/>
</dbReference>
<evidence type="ECO:0000256" key="3">
    <source>
        <dbReference type="ARBA" id="ARBA00022898"/>
    </source>
</evidence>
<organism evidence="7 8">
    <name type="scientific">Shewanella cutis</name>
    <dbReference type="NCBI Taxonomy" id="2766780"/>
    <lineage>
        <taxon>Bacteria</taxon>
        <taxon>Pseudomonadati</taxon>
        <taxon>Pseudomonadota</taxon>
        <taxon>Gammaproteobacteria</taxon>
        <taxon>Alteromonadales</taxon>
        <taxon>Shewanellaceae</taxon>
        <taxon>Shewanella</taxon>
    </lineage>
</organism>